<evidence type="ECO:0000313" key="6">
    <source>
        <dbReference type="EMBL" id="KAK8057872.1"/>
    </source>
</evidence>
<dbReference type="Gene3D" id="1.20.58.340">
    <property type="entry name" value="Magnesium transport protein CorA, transmembrane region"/>
    <property type="match status" value="1"/>
</dbReference>
<name>A0ABR1UG20_9PEZI</name>
<evidence type="ECO:0000256" key="1">
    <source>
        <dbReference type="ARBA" id="ARBA00004141"/>
    </source>
</evidence>
<dbReference type="EMBL" id="JAQQWM010000007">
    <property type="protein sequence ID" value="KAK8057872.1"/>
    <property type="molecule type" value="Genomic_DNA"/>
</dbReference>
<dbReference type="InterPro" id="IPR045863">
    <property type="entry name" value="CorA_TM1_TM2"/>
</dbReference>
<reference evidence="6 7" key="1">
    <citation type="submission" date="2023-01" db="EMBL/GenBank/DDBJ databases">
        <title>Analysis of 21 Apiospora genomes using comparative genomics revels a genus with tremendous synthesis potential of carbohydrate active enzymes and secondary metabolites.</title>
        <authorList>
            <person name="Sorensen T."/>
        </authorList>
    </citation>
    <scope>NUCLEOTIDE SEQUENCE [LARGE SCALE GENOMIC DNA]</scope>
    <source>
        <strain evidence="6 7">CBS 83171</strain>
    </source>
</reference>
<sequence>MQTPAIDTPTSNSSFSSTLVSGSIYLPRPKHCTEMLGPHGDQRQCHGIAHIYVHQKTEGGQSPNGCQSQDDEVHRFHLPEARLWQTQRLDSTDLHADTRVLRQICAESHLSIVSVETRQRPEPRLTSTRVASANQARLCPTCQEVFTGTFGMPEEWWSGHHRNANGYFGCVEQDTGGVPTIDTWGRFQAKMVRGASDFEWEKIHLFTRWVPSLNQTMIVLLDMSPSVVDRLLTSMAKSDRNQHSDPFWVYTLIADELANLHDESVWAIRTHVRNIEKGEKPQGQQHPDFRRLHDLARHAIHVTETLDVSMQTLAAVLSQHKEMRPEADKKEEQRVWKNVRQRLLAHKQVVDNLRCRSQSNQDRLQNEIQLAFNLVALEDSKTSIGISRAAKTDSTAMKTISILTLIFLPPTFTCAVFSMSFFNYDAGGRGWTVSPQIWIYWAFAVPLTVLSAAMYYVWQAGLSSPNPFMRIYERLNRPAGFI</sequence>
<evidence type="ECO:0000256" key="4">
    <source>
        <dbReference type="ARBA" id="ARBA00023136"/>
    </source>
</evidence>
<evidence type="ECO:0000256" key="2">
    <source>
        <dbReference type="ARBA" id="ARBA00022692"/>
    </source>
</evidence>
<protein>
    <submittedName>
        <fullName evidence="6">Uncharacterized protein</fullName>
    </submittedName>
</protein>
<evidence type="ECO:0000256" key="5">
    <source>
        <dbReference type="SAM" id="Phobius"/>
    </source>
</evidence>
<dbReference type="SUPFAM" id="SSF144083">
    <property type="entry name" value="Magnesium transport protein CorA, transmembrane region"/>
    <property type="match status" value="1"/>
</dbReference>
<dbReference type="InterPro" id="IPR002523">
    <property type="entry name" value="MgTranspt_CorA/ZnTranspt_ZntB"/>
</dbReference>
<keyword evidence="4 5" id="KW-0472">Membrane</keyword>
<feature type="transmembrane region" description="Helical" evidence="5">
    <location>
        <begin position="400"/>
        <end position="422"/>
    </location>
</feature>
<keyword evidence="7" id="KW-1185">Reference proteome</keyword>
<organism evidence="6 7">
    <name type="scientific">Apiospora saccharicola</name>
    <dbReference type="NCBI Taxonomy" id="335842"/>
    <lineage>
        <taxon>Eukaryota</taxon>
        <taxon>Fungi</taxon>
        <taxon>Dikarya</taxon>
        <taxon>Ascomycota</taxon>
        <taxon>Pezizomycotina</taxon>
        <taxon>Sordariomycetes</taxon>
        <taxon>Xylariomycetidae</taxon>
        <taxon>Amphisphaeriales</taxon>
        <taxon>Apiosporaceae</taxon>
        <taxon>Apiospora</taxon>
    </lineage>
</organism>
<dbReference type="Pfam" id="PF01544">
    <property type="entry name" value="CorA"/>
    <property type="match status" value="1"/>
</dbReference>
<accession>A0ABR1UG20</accession>
<feature type="transmembrane region" description="Helical" evidence="5">
    <location>
        <begin position="437"/>
        <end position="458"/>
    </location>
</feature>
<proteinExistence type="predicted"/>
<dbReference type="Proteomes" id="UP001446871">
    <property type="component" value="Unassembled WGS sequence"/>
</dbReference>
<comment type="caution">
    <text evidence="6">The sequence shown here is derived from an EMBL/GenBank/DDBJ whole genome shotgun (WGS) entry which is preliminary data.</text>
</comment>
<evidence type="ECO:0000313" key="7">
    <source>
        <dbReference type="Proteomes" id="UP001446871"/>
    </source>
</evidence>
<keyword evidence="2 5" id="KW-0812">Transmembrane</keyword>
<comment type="subcellular location">
    <subcellularLocation>
        <location evidence="1">Membrane</location>
        <topology evidence="1">Multi-pass membrane protein</topology>
    </subcellularLocation>
</comment>
<gene>
    <name evidence="6" type="ORF">PG996_011809</name>
</gene>
<evidence type="ECO:0000256" key="3">
    <source>
        <dbReference type="ARBA" id="ARBA00022989"/>
    </source>
</evidence>
<keyword evidence="3 5" id="KW-1133">Transmembrane helix</keyword>